<dbReference type="RefSeq" id="WP_347610827.1">
    <property type="nucleotide sequence ID" value="NZ_JBDPZC010000006.1"/>
</dbReference>
<keyword evidence="1" id="KW-0812">Transmembrane</keyword>
<feature type="transmembrane region" description="Helical" evidence="1">
    <location>
        <begin position="35"/>
        <end position="61"/>
    </location>
</feature>
<dbReference type="Proteomes" id="UP001462640">
    <property type="component" value="Unassembled WGS sequence"/>
</dbReference>
<name>A0ABV0GG04_9BURK</name>
<sequence length="64" mass="6755">MQNAQTPEQALQGLHRSMDALALQMRGPVVKPLPLVLVPAVGVAAAVLVTLWLLGVAQIFLSLV</sequence>
<keyword evidence="1" id="KW-0472">Membrane</keyword>
<proteinExistence type="predicted"/>
<evidence type="ECO:0000313" key="3">
    <source>
        <dbReference type="Proteomes" id="UP001462640"/>
    </source>
</evidence>
<keyword evidence="3" id="KW-1185">Reference proteome</keyword>
<evidence type="ECO:0000256" key="1">
    <source>
        <dbReference type="SAM" id="Phobius"/>
    </source>
</evidence>
<gene>
    <name evidence="2" type="ORF">ABDJ40_14425</name>
</gene>
<organism evidence="2 3">
    <name type="scientific">Roseateles flavus</name>
    <dbReference type="NCBI Taxonomy" id="3149041"/>
    <lineage>
        <taxon>Bacteria</taxon>
        <taxon>Pseudomonadati</taxon>
        <taxon>Pseudomonadota</taxon>
        <taxon>Betaproteobacteria</taxon>
        <taxon>Burkholderiales</taxon>
        <taxon>Sphaerotilaceae</taxon>
        <taxon>Roseateles</taxon>
    </lineage>
</organism>
<comment type="caution">
    <text evidence="2">The sequence shown here is derived from an EMBL/GenBank/DDBJ whole genome shotgun (WGS) entry which is preliminary data.</text>
</comment>
<reference evidence="2 3" key="1">
    <citation type="submission" date="2024-05" db="EMBL/GenBank/DDBJ databases">
        <title>Roseateles sp. 2.12 16S ribosomal RNA gene Genome sequencing and assembly.</title>
        <authorList>
            <person name="Woo H."/>
        </authorList>
    </citation>
    <scope>NUCLEOTIDE SEQUENCE [LARGE SCALE GENOMIC DNA]</scope>
    <source>
        <strain evidence="2 3">2.12</strain>
    </source>
</reference>
<protein>
    <submittedName>
        <fullName evidence="2">Uncharacterized protein</fullName>
    </submittedName>
</protein>
<accession>A0ABV0GG04</accession>
<dbReference type="EMBL" id="JBDPZC010000006">
    <property type="protein sequence ID" value="MEO3713957.1"/>
    <property type="molecule type" value="Genomic_DNA"/>
</dbReference>
<keyword evidence="1" id="KW-1133">Transmembrane helix</keyword>
<evidence type="ECO:0000313" key="2">
    <source>
        <dbReference type="EMBL" id="MEO3713957.1"/>
    </source>
</evidence>